<dbReference type="InterPro" id="IPR041664">
    <property type="entry name" value="AAA_16"/>
</dbReference>
<evidence type="ECO:0000256" key="3">
    <source>
        <dbReference type="ARBA" id="ARBA00022777"/>
    </source>
</evidence>
<dbReference type="SMART" id="SM00220">
    <property type="entry name" value="S_TKc"/>
    <property type="match status" value="1"/>
</dbReference>
<dbReference type="InterPro" id="IPR011990">
    <property type="entry name" value="TPR-like_helical_dom_sf"/>
</dbReference>
<dbReference type="PROSITE" id="PS50011">
    <property type="entry name" value="PROTEIN_KINASE_DOM"/>
    <property type="match status" value="1"/>
</dbReference>
<evidence type="ECO:0000259" key="7">
    <source>
        <dbReference type="PROSITE" id="PS50011"/>
    </source>
</evidence>
<dbReference type="InterPro" id="IPR008271">
    <property type="entry name" value="Ser/Thr_kinase_AS"/>
</dbReference>
<evidence type="ECO:0000313" key="8">
    <source>
        <dbReference type="EMBL" id="RAL25261.1"/>
    </source>
</evidence>
<dbReference type="RefSeq" id="WP_146618072.1">
    <property type="nucleotide sequence ID" value="NZ_QHKO01000001.1"/>
</dbReference>
<keyword evidence="3" id="KW-0418">Kinase</keyword>
<evidence type="ECO:0000313" key="9">
    <source>
        <dbReference type="Proteomes" id="UP000249169"/>
    </source>
</evidence>
<keyword evidence="6" id="KW-0175">Coiled coil</keyword>
<proteinExistence type="predicted"/>
<dbReference type="GO" id="GO:0005524">
    <property type="term" value="F:ATP binding"/>
    <property type="evidence" value="ECO:0007669"/>
    <property type="project" value="UniProtKB-UniRule"/>
</dbReference>
<reference evidence="8 9" key="1">
    <citation type="submission" date="2018-05" db="EMBL/GenBank/DDBJ databases">
        <title>Lujinxingia marina gen. nov. sp. nov., a new facultative anaerobic member of the class Deltaproteobacteria, and proposal of Lujinxingaceae fam. nov.</title>
        <authorList>
            <person name="Li C.-M."/>
        </authorList>
    </citation>
    <scope>NUCLEOTIDE SEQUENCE [LARGE SCALE GENOMIC DNA]</scope>
    <source>
        <strain evidence="8 9">B210</strain>
    </source>
</reference>
<evidence type="ECO:0000256" key="1">
    <source>
        <dbReference type="ARBA" id="ARBA00022679"/>
    </source>
</evidence>
<evidence type="ECO:0000256" key="4">
    <source>
        <dbReference type="ARBA" id="ARBA00022840"/>
    </source>
</evidence>
<evidence type="ECO:0000256" key="2">
    <source>
        <dbReference type="ARBA" id="ARBA00022741"/>
    </source>
</evidence>
<evidence type="ECO:0000256" key="6">
    <source>
        <dbReference type="SAM" id="Coils"/>
    </source>
</evidence>
<dbReference type="PROSITE" id="PS00107">
    <property type="entry name" value="PROTEIN_KINASE_ATP"/>
    <property type="match status" value="1"/>
</dbReference>
<dbReference type="Pfam" id="PF13191">
    <property type="entry name" value="AAA_16"/>
    <property type="match status" value="1"/>
</dbReference>
<dbReference type="Gene3D" id="1.25.40.10">
    <property type="entry name" value="Tetratricopeptide repeat domain"/>
    <property type="match status" value="1"/>
</dbReference>
<dbReference type="CDD" id="cd14014">
    <property type="entry name" value="STKc_PknB_like"/>
    <property type="match status" value="1"/>
</dbReference>
<dbReference type="InterPro" id="IPR027417">
    <property type="entry name" value="P-loop_NTPase"/>
</dbReference>
<keyword evidence="9" id="KW-1185">Reference proteome</keyword>
<name>A0A328CD52_9DELT</name>
<dbReference type="Pfam" id="PF00069">
    <property type="entry name" value="Pkinase"/>
    <property type="match status" value="1"/>
</dbReference>
<comment type="caution">
    <text evidence="8">The sequence shown here is derived from an EMBL/GenBank/DDBJ whole genome shotgun (WGS) entry which is preliminary data.</text>
</comment>
<dbReference type="PANTHER" id="PTHR43289">
    <property type="entry name" value="MITOGEN-ACTIVATED PROTEIN KINASE KINASE KINASE 20-RELATED"/>
    <property type="match status" value="1"/>
</dbReference>
<dbReference type="SUPFAM" id="SSF52540">
    <property type="entry name" value="P-loop containing nucleoside triphosphate hydrolases"/>
    <property type="match status" value="1"/>
</dbReference>
<dbReference type="SUPFAM" id="SSF48452">
    <property type="entry name" value="TPR-like"/>
    <property type="match status" value="1"/>
</dbReference>
<dbReference type="GO" id="GO:0004674">
    <property type="term" value="F:protein serine/threonine kinase activity"/>
    <property type="evidence" value="ECO:0007669"/>
    <property type="project" value="TreeGrafter"/>
</dbReference>
<dbReference type="InterPro" id="IPR000719">
    <property type="entry name" value="Prot_kinase_dom"/>
</dbReference>
<dbReference type="PANTHER" id="PTHR43289:SF34">
    <property type="entry name" value="SERINE_THREONINE-PROTEIN KINASE YBDM-RELATED"/>
    <property type="match status" value="1"/>
</dbReference>
<dbReference type="Proteomes" id="UP000249169">
    <property type="component" value="Unassembled WGS sequence"/>
</dbReference>
<dbReference type="Gene3D" id="1.10.510.10">
    <property type="entry name" value="Transferase(Phosphotransferase) domain 1"/>
    <property type="match status" value="1"/>
</dbReference>
<dbReference type="InterPro" id="IPR011009">
    <property type="entry name" value="Kinase-like_dom_sf"/>
</dbReference>
<accession>A0A328CD52</accession>
<organism evidence="8 9">
    <name type="scientific">Lujinxingia litoralis</name>
    <dbReference type="NCBI Taxonomy" id="2211119"/>
    <lineage>
        <taxon>Bacteria</taxon>
        <taxon>Deltaproteobacteria</taxon>
        <taxon>Bradymonadales</taxon>
        <taxon>Lujinxingiaceae</taxon>
        <taxon>Lujinxingia</taxon>
    </lineage>
</organism>
<dbReference type="EMBL" id="QHKO01000001">
    <property type="protein sequence ID" value="RAL25261.1"/>
    <property type="molecule type" value="Genomic_DNA"/>
</dbReference>
<dbReference type="InterPro" id="IPR017441">
    <property type="entry name" value="Protein_kinase_ATP_BS"/>
</dbReference>
<feature type="binding site" evidence="5">
    <location>
        <position position="38"/>
    </location>
    <ligand>
        <name>ATP</name>
        <dbReference type="ChEBI" id="CHEBI:30616"/>
    </ligand>
</feature>
<dbReference type="Pfam" id="PF13424">
    <property type="entry name" value="TPR_12"/>
    <property type="match status" value="1"/>
</dbReference>
<dbReference type="PROSITE" id="PS00108">
    <property type="entry name" value="PROTEIN_KINASE_ST"/>
    <property type="match status" value="1"/>
</dbReference>
<feature type="coiled-coil region" evidence="6">
    <location>
        <begin position="904"/>
        <end position="971"/>
    </location>
</feature>
<keyword evidence="2 5" id="KW-0547">Nucleotide-binding</keyword>
<protein>
    <recommendedName>
        <fullName evidence="7">Protein kinase domain-containing protein</fullName>
    </recommendedName>
</protein>
<gene>
    <name evidence="8" type="ORF">DL240_03350</name>
</gene>
<dbReference type="SUPFAM" id="SSF56112">
    <property type="entry name" value="Protein kinase-like (PK-like)"/>
    <property type="match status" value="1"/>
</dbReference>
<keyword evidence="1" id="KW-0808">Transferase</keyword>
<feature type="domain" description="Protein kinase" evidence="7">
    <location>
        <begin position="9"/>
        <end position="282"/>
    </location>
</feature>
<keyword evidence="4 5" id="KW-0067">ATP-binding</keyword>
<dbReference type="AlphaFoldDB" id="A0A328CD52"/>
<evidence type="ECO:0000256" key="5">
    <source>
        <dbReference type="PROSITE-ProRule" id="PRU10141"/>
    </source>
</evidence>
<dbReference type="OrthoDB" id="5477118at2"/>
<dbReference type="Gene3D" id="3.30.200.20">
    <property type="entry name" value="Phosphorylase Kinase, domain 1"/>
    <property type="match status" value="1"/>
</dbReference>
<sequence length="1183" mass="129278">MSRIVCGEFELVAPIGQGGMGQVWAGRHRASQIDVAVKVLHPEVSANPEYRQTFEAELRAVAALDHPNIVTLLDYGTISASTARQSGDQLQAGCPYLVMEYARGGALIDHVNRLAWVETKAVLLRMLDALSHAHARGLIHRDLKPENVLVGCGASWALKLTDFGLVHVDTRFDEKGKVGKVWGTPQYMAPEQLRGFWRDYGPWTDLYGLGCMAFELVCGHWPFEGDTPWKIAARHLKAPVPAISPRFAVPEGLQMWLEKMLAKRTCDRFQRAADAAWELSKLCLPGEGAPRGPLFEPLASSGRGEASAQVTPREASTTLILSQLQAGATLRSPSARLEIGEWEEQLGAPNDVSKEVPAGPPLPLSWRRSQERGLSNDLLGISLGLFGLRAIPLVDREEERDKLWRLLHEVHSSGSARQALIAGGAGTGKSELARWLVERAEEVGAAIALEAWHHPVMGPRDGIAPMLSRHLGCVHLSLDDALSRLERICAPLGVDDPYLLRGLAQLVATRQTEGRDVPSVRVATQHDRLSTIYVYLKHLARTRPVLLWLDDVAWGQEALALAHYIAEAQAREPAPILVVMTVRSEALAQRRVERIRLRELEAQGLRRLELQALEDADAEALVRELLHLDEDLARHVLQRVDGVPLFAVQLVEDWVSQGKLVMGRQGFVLRPGADVTIPDDVHALWDERVRGFAAVGEGPTLEQLEAAATLGVIVDADELRALSEHLGLPPVDALVPRLIDAGLARARAQGWSFVHGLLQESLERSARDGGRWMRLNLAAAGVLGQRYALDAPGVAERVAWHCHEGGRADLALAPLRGAVAQAIQGSDYVHAEELISWRESLSEEVAERAAERAALTSLVDRAWLAAARADFAACRTLAETVRGQAAQRGYVVEAAEAAIWAGVAARHAGELERAQALLKEARDVFKGREASAALARVELEGGRVAELAGDLDAAHKRLERARRAYARLGDAYGQARALNALGDVARQAGDITASSQATLQALRLFESIGNVSGVADCLNDLAERSRLQGQWELARERAEEALRLYKALDSYEQYGVRLNLAMIAYHRGDAEEALRLGARLDEAFMRAGQAAPHAQLLALRLAAYARLGRWDEVLVTLKRKDAMVHETALRAFGVDDFLEDAARYASVQELPRVLEALNDLVVQLRARGAAGEVVDASLASDRS</sequence>